<feature type="compositionally biased region" description="Low complexity" evidence="1">
    <location>
        <begin position="15"/>
        <end position="34"/>
    </location>
</feature>
<evidence type="ECO:0000313" key="2">
    <source>
        <dbReference type="EMBL" id="TID18721.1"/>
    </source>
</evidence>
<dbReference type="EMBL" id="SNSC02000013">
    <property type="protein sequence ID" value="TID18721.1"/>
    <property type="molecule type" value="Genomic_DNA"/>
</dbReference>
<gene>
    <name evidence="2" type="ORF">E6O75_ATG05842</name>
</gene>
<feature type="region of interest" description="Disordered" evidence="1">
    <location>
        <begin position="1"/>
        <end position="38"/>
    </location>
</feature>
<sequence length="151" mass="16525">MSTNNTPSKPKIHTSDLPRSLSPSPSTQSKSLPPAMNQVLTAALLQSQHSPSQSSIPVIERTLTEELAKAGWTSALRSHVQNLVRSGECSSYSEIMKRVLLDIRLPEGKEDKKDESEEAKKSLAVPQNVVDEGIKVIRKELEKVAVVVVDD</sequence>
<dbReference type="AlphaFoldDB" id="A0A4Z1PAV1"/>
<proteinExistence type="predicted"/>
<organism evidence="2 3">
    <name type="scientific">Venturia nashicola</name>
    <dbReference type="NCBI Taxonomy" id="86259"/>
    <lineage>
        <taxon>Eukaryota</taxon>
        <taxon>Fungi</taxon>
        <taxon>Dikarya</taxon>
        <taxon>Ascomycota</taxon>
        <taxon>Pezizomycotina</taxon>
        <taxon>Dothideomycetes</taxon>
        <taxon>Pleosporomycetidae</taxon>
        <taxon>Venturiales</taxon>
        <taxon>Venturiaceae</taxon>
        <taxon>Venturia</taxon>
    </lineage>
</organism>
<evidence type="ECO:0000256" key="1">
    <source>
        <dbReference type="SAM" id="MobiDB-lite"/>
    </source>
</evidence>
<comment type="caution">
    <text evidence="2">The sequence shown here is derived from an EMBL/GenBank/DDBJ whole genome shotgun (WGS) entry which is preliminary data.</text>
</comment>
<accession>A0A4Z1PAV1</accession>
<dbReference type="OrthoDB" id="5355007at2759"/>
<keyword evidence="3" id="KW-1185">Reference proteome</keyword>
<dbReference type="STRING" id="86259.A0A4Z1PAV1"/>
<protein>
    <submittedName>
        <fullName evidence="2">Cytochrome P450</fullName>
    </submittedName>
</protein>
<evidence type="ECO:0000313" key="3">
    <source>
        <dbReference type="Proteomes" id="UP000298493"/>
    </source>
</evidence>
<reference evidence="2 3" key="1">
    <citation type="submission" date="2019-04" db="EMBL/GenBank/DDBJ databases">
        <title>High contiguity whole genome sequence and gene annotation resource for two Venturia nashicola isolates.</title>
        <authorList>
            <person name="Prokchorchik M."/>
            <person name="Won K."/>
            <person name="Lee Y."/>
            <person name="Choi E.D."/>
            <person name="Segonzac C."/>
            <person name="Sohn K.H."/>
        </authorList>
    </citation>
    <scope>NUCLEOTIDE SEQUENCE [LARGE SCALE GENOMIC DNA]</scope>
    <source>
        <strain evidence="2 3">PRI2</strain>
    </source>
</reference>
<dbReference type="Proteomes" id="UP000298493">
    <property type="component" value="Unassembled WGS sequence"/>
</dbReference>
<name>A0A4Z1PAV1_9PEZI</name>